<proteinExistence type="predicted"/>
<gene>
    <name evidence="1" type="ORF">HAP48_026015</name>
</gene>
<evidence type="ECO:0000313" key="1">
    <source>
        <dbReference type="EMBL" id="NVI46353.1"/>
    </source>
</evidence>
<dbReference type="RefSeq" id="WP_166205679.1">
    <property type="nucleotide sequence ID" value="NZ_CP088285.1"/>
</dbReference>
<comment type="caution">
    <text evidence="1">The sequence shown here is derived from an EMBL/GenBank/DDBJ whole genome shotgun (WGS) entry which is preliminary data.</text>
</comment>
<accession>A0A973W2J8</accession>
<dbReference type="AlphaFoldDB" id="A0A973W2J8"/>
<protein>
    <submittedName>
        <fullName evidence="1">Uncharacterized protein</fullName>
    </submittedName>
</protein>
<reference evidence="1" key="1">
    <citation type="submission" date="2020-06" db="EMBL/GenBank/DDBJ databases">
        <title>Whole Genome Sequence of Bradyrhizobium sp. Strain 1S1.</title>
        <authorList>
            <person name="Bromfield E.S.P."/>
            <person name="Cloutier S."/>
        </authorList>
    </citation>
    <scope>NUCLEOTIDE SEQUENCE [LARGE SCALE GENOMIC DNA]</scope>
    <source>
        <strain evidence="1">1S1</strain>
    </source>
</reference>
<sequence>MPVNGMNVGTDYSLAFYDGATGTIVDMGDVQDVKIQALKHDIKTMPYNDFPRYGFVPDGYKVDFTITRSGPTLEDFMVKSEANFNAGAVQKPGFLNESITNPDGSVSRYQYSNFVIFLDNHGNISRDKATTLTLTGMASTKIQIA</sequence>
<name>A0A973W2J8_9BRAD</name>
<organism evidence="1">
    <name type="scientific">Bradyrhizobium septentrionale</name>
    <dbReference type="NCBI Taxonomy" id="1404411"/>
    <lineage>
        <taxon>Bacteria</taxon>
        <taxon>Pseudomonadati</taxon>
        <taxon>Pseudomonadota</taxon>
        <taxon>Alphaproteobacteria</taxon>
        <taxon>Hyphomicrobiales</taxon>
        <taxon>Nitrobacteraceae</taxon>
        <taxon>Bradyrhizobium</taxon>
    </lineage>
</organism>
<dbReference type="EMBL" id="JAAOLE020000001">
    <property type="protein sequence ID" value="NVI46353.1"/>
    <property type="molecule type" value="Genomic_DNA"/>
</dbReference>